<dbReference type="SUPFAM" id="SSF56784">
    <property type="entry name" value="HAD-like"/>
    <property type="match status" value="1"/>
</dbReference>
<gene>
    <name evidence="15" type="ORF">J4G43_000865</name>
    <name evidence="14" type="ORF">J4G43_03125</name>
</gene>
<dbReference type="SUPFAM" id="SSF81665">
    <property type="entry name" value="Calcium ATPase, transmembrane domain M"/>
    <property type="match status" value="1"/>
</dbReference>
<dbReference type="FunFam" id="2.70.150.10:FF:000020">
    <property type="entry name" value="Copper-exporting P-type ATPase A"/>
    <property type="match status" value="1"/>
</dbReference>
<dbReference type="GO" id="GO:0016491">
    <property type="term" value="F:oxidoreductase activity"/>
    <property type="evidence" value="ECO:0007669"/>
    <property type="project" value="InterPro"/>
</dbReference>
<dbReference type="Gene3D" id="1.10.620.20">
    <property type="entry name" value="Ribonucleotide Reductase, subunit A"/>
    <property type="match status" value="1"/>
</dbReference>
<keyword evidence="8" id="KW-1278">Translocase</keyword>
<feature type="compositionally biased region" description="Low complexity" evidence="12">
    <location>
        <begin position="22"/>
        <end position="31"/>
    </location>
</feature>
<dbReference type="NCBIfam" id="TIGR01525">
    <property type="entry name" value="ATPase-IB_hvy"/>
    <property type="match status" value="1"/>
</dbReference>
<organism evidence="14">
    <name type="scientific">Bradyrhizobium barranii subsp. barranii</name>
    <dbReference type="NCBI Taxonomy" id="2823807"/>
    <lineage>
        <taxon>Bacteria</taxon>
        <taxon>Pseudomonadati</taxon>
        <taxon>Pseudomonadota</taxon>
        <taxon>Alphaproteobacteria</taxon>
        <taxon>Hyphomicrobiales</taxon>
        <taxon>Nitrobacteraceae</taxon>
        <taxon>Bradyrhizobium</taxon>
        <taxon>Bradyrhizobium barranii</taxon>
    </lineage>
</organism>
<comment type="similarity">
    <text evidence="2 11">Belongs to the cation transport ATPase (P-type) (TC 3.A.3) family. Type IB subfamily.</text>
</comment>
<dbReference type="PANTHER" id="PTHR43520">
    <property type="entry name" value="ATP7, ISOFORM B"/>
    <property type="match status" value="1"/>
</dbReference>
<dbReference type="SFLD" id="SFLDF00027">
    <property type="entry name" value="p-type_atpase"/>
    <property type="match status" value="1"/>
</dbReference>
<evidence type="ECO:0000313" key="14">
    <source>
        <dbReference type="EMBL" id="MBO1859997.1"/>
    </source>
</evidence>
<protein>
    <submittedName>
        <fullName evidence="14">Heavy metal translocating P-type ATPase</fullName>
    </submittedName>
</protein>
<evidence type="ECO:0000256" key="1">
    <source>
        <dbReference type="ARBA" id="ARBA00004651"/>
    </source>
</evidence>
<dbReference type="PROSITE" id="PS00154">
    <property type="entry name" value="ATPASE_E1_E2"/>
    <property type="match status" value="1"/>
</dbReference>
<dbReference type="InterPro" id="IPR045800">
    <property type="entry name" value="HMBD"/>
</dbReference>
<keyword evidence="3 11" id="KW-1003">Cell membrane</keyword>
<dbReference type="InterPro" id="IPR023214">
    <property type="entry name" value="HAD_sf"/>
</dbReference>
<dbReference type="InterPro" id="IPR012348">
    <property type="entry name" value="RNR-like"/>
</dbReference>
<dbReference type="Pfam" id="PF00122">
    <property type="entry name" value="E1-E2_ATPase"/>
    <property type="match status" value="1"/>
</dbReference>
<evidence type="ECO:0000256" key="9">
    <source>
        <dbReference type="ARBA" id="ARBA00022989"/>
    </source>
</evidence>
<dbReference type="Gene3D" id="3.40.50.1000">
    <property type="entry name" value="HAD superfamily/HAD-like"/>
    <property type="match status" value="1"/>
</dbReference>
<dbReference type="Pfam" id="PF04945">
    <property type="entry name" value="YHS"/>
    <property type="match status" value="1"/>
</dbReference>
<sequence>MNDTDHGHHHTSETPSGCGCSAKATPKAAPEAAPPANKPAASSCCGGHGDHVHDHGAAATKVLDPVCGMTVDPATSRHHHTHHGETFHFCSAGCRTKFAADPAKYLAREKAPEPEMPAGTIYTCPMHPEIRQVGPGNCPICGMALEPEVASLDTGPNPELADMTRRLWIGGALALPAVVLEMGGHLAGPHDWIDPALSNWIQLVVTTPAVLWAGWPFFVRGWQSLVTRNLNMFTLIAMGTGVAYVYSVVATVAPQIFPATFRSHDGAVAVYFEPAAVITVLVLLGQVLELRARDATSGAIKALLQLAPKTARRVDADGGEHEVEIDALHAGDHLRVRPGEKVPVDGIILEGRSALDESLVTGESMPVTKEPGAKVIAGTLNQSGGFIMRADKVGRETLLSQIVQMVADAQRSRAPIQRLADQVAGWFVPTVIAVAIAAFAAWAWFGPEPRLAFGLVAAVSVLIIACPCALGLATPMSIMVGVGRGAQAGVLIKNAEALERMEKIDTLVVDKTGTLTEGKPKVVAIVPAAGFVEDDILGIAASVERASEHPLADAIVRAAKEKQLTLVQVEQFDSPTGKGATGIIDGRSIVLGNARYLVSIGIDTRALDAEAERMRQDGATVINMAVDGKLAGLFAIADPVKASTPEALRALADEGIKVIMLTGDNRTTAEAVARRLGIAEVEAEVLPDQKSAVVTKLQKAGRSVAMAGDGVNDAPALAAAEVGIAMGTGTDVAMESAGVTLLSGDLTGIVRARRLSQATMSNIRQNLFFAFIYNAAGIPIAAGILYPAFGILLSPIIAAAAMALSSASVVGNALRLRGTRL</sequence>
<evidence type="ECO:0000259" key="13">
    <source>
        <dbReference type="SMART" id="SM00746"/>
    </source>
</evidence>
<dbReference type="FunFam" id="1.10.620.20:FF:000023">
    <property type="entry name" value="Heavy-metal transporting P-type ATPase"/>
    <property type="match status" value="1"/>
</dbReference>
<evidence type="ECO:0000313" key="15">
    <source>
        <dbReference type="EMBL" id="UEM12939.1"/>
    </source>
</evidence>
<dbReference type="InterPro" id="IPR011017">
    <property type="entry name" value="TRASH_dom"/>
</dbReference>
<dbReference type="PRINTS" id="PR00943">
    <property type="entry name" value="CUATPASE"/>
</dbReference>
<evidence type="ECO:0000256" key="12">
    <source>
        <dbReference type="SAM" id="MobiDB-lite"/>
    </source>
</evidence>
<dbReference type="CDD" id="cd02094">
    <property type="entry name" value="P-type_ATPase_Cu-like"/>
    <property type="match status" value="1"/>
</dbReference>
<dbReference type="SFLD" id="SFLDS00003">
    <property type="entry name" value="Haloacid_Dehalogenase"/>
    <property type="match status" value="1"/>
</dbReference>
<feature type="region of interest" description="Disordered" evidence="12">
    <location>
        <begin position="1"/>
        <end position="45"/>
    </location>
</feature>
<dbReference type="InterPro" id="IPR008250">
    <property type="entry name" value="ATPase_P-typ_transduc_dom_A_sf"/>
</dbReference>
<accession>A0A939M5C7</accession>
<feature type="transmembrane region" description="Helical" evidence="11">
    <location>
        <begin position="167"/>
        <end position="188"/>
    </location>
</feature>
<feature type="domain" description="TRASH" evidence="13">
    <location>
        <begin position="64"/>
        <end position="102"/>
    </location>
</feature>
<dbReference type="GO" id="GO:0016887">
    <property type="term" value="F:ATP hydrolysis activity"/>
    <property type="evidence" value="ECO:0007669"/>
    <property type="project" value="InterPro"/>
</dbReference>
<dbReference type="SMART" id="SM00746">
    <property type="entry name" value="TRASH"/>
    <property type="match status" value="1"/>
</dbReference>
<feature type="transmembrane region" description="Helical" evidence="11">
    <location>
        <begin position="269"/>
        <end position="288"/>
    </location>
</feature>
<dbReference type="InterPro" id="IPR044492">
    <property type="entry name" value="P_typ_ATPase_HD_dom"/>
</dbReference>
<dbReference type="InterPro" id="IPR027256">
    <property type="entry name" value="P-typ_ATPase_IB"/>
</dbReference>
<dbReference type="InterPro" id="IPR059000">
    <property type="entry name" value="ATPase_P-type_domA"/>
</dbReference>
<evidence type="ECO:0000256" key="2">
    <source>
        <dbReference type="ARBA" id="ARBA00006024"/>
    </source>
</evidence>
<dbReference type="Pfam" id="PF00702">
    <property type="entry name" value="Hydrolase"/>
    <property type="match status" value="1"/>
</dbReference>
<dbReference type="InterPro" id="IPR009078">
    <property type="entry name" value="Ferritin-like_SF"/>
</dbReference>
<evidence type="ECO:0000256" key="3">
    <source>
        <dbReference type="ARBA" id="ARBA00022475"/>
    </source>
</evidence>
<reference evidence="14" key="1">
    <citation type="submission" date="2021-03" db="EMBL/GenBank/DDBJ databases">
        <title>Whole Genome Sequence of Bradyrhizobium sp. Strain 144S4.</title>
        <authorList>
            <person name="Bromfield E.S.P."/>
            <person name="Cloutier S."/>
        </authorList>
    </citation>
    <scope>NUCLEOTIDE SEQUENCE [LARGE SCALE GENOMIC DNA]</scope>
    <source>
        <strain evidence="14">144S4</strain>
    </source>
</reference>
<feature type="compositionally biased region" description="Basic and acidic residues" evidence="12">
    <location>
        <begin position="1"/>
        <end position="12"/>
    </location>
</feature>
<dbReference type="Gene3D" id="2.70.150.10">
    <property type="entry name" value="Calcium-transporting ATPase, cytoplasmic transduction domain A"/>
    <property type="match status" value="1"/>
</dbReference>
<evidence type="ECO:0000256" key="4">
    <source>
        <dbReference type="ARBA" id="ARBA00022692"/>
    </source>
</evidence>
<comment type="subcellular location">
    <subcellularLocation>
        <location evidence="1">Cell membrane</location>
        <topology evidence="1">Multi-pass membrane protein</topology>
    </subcellularLocation>
</comment>
<feature type="transmembrane region" description="Helical" evidence="11">
    <location>
        <begin position="423"/>
        <end position="445"/>
    </location>
</feature>
<feature type="transmembrane region" description="Helical" evidence="11">
    <location>
        <begin position="767"/>
        <end position="786"/>
    </location>
</feature>
<feature type="transmembrane region" description="Helical" evidence="11">
    <location>
        <begin position="792"/>
        <end position="814"/>
    </location>
</feature>
<name>A0A939M5C7_9BRAD</name>
<dbReference type="GO" id="GO:0005524">
    <property type="term" value="F:ATP binding"/>
    <property type="evidence" value="ECO:0007669"/>
    <property type="project" value="UniProtKB-UniRule"/>
</dbReference>
<dbReference type="EMBL" id="JAGEMI010000001">
    <property type="protein sequence ID" value="MBO1859997.1"/>
    <property type="molecule type" value="Genomic_DNA"/>
</dbReference>
<dbReference type="SUPFAM" id="SSF47240">
    <property type="entry name" value="Ferritin-like"/>
    <property type="match status" value="1"/>
</dbReference>
<dbReference type="GO" id="GO:0005507">
    <property type="term" value="F:copper ion binding"/>
    <property type="evidence" value="ECO:0007669"/>
    <property type="project" value="TreeGrafter"/>
</dbReference>
<dbReference type="AlphaFoldDB" id="A0A939M5C7"/>
<dbReference type="InterPro" id="IPR007029">
    <property type="entry name" value="YHS_dom"/>
</dbReference>
<evidence type="ECO:0000256" key="8">
    <source>
        <dbReference type="ARBA" id="ARBA00022967"/>
    </source>
</evidence>
<keyword evidence="6 11" id="KW-0547">Nucleotide-binding</keyword>
<dbReference type="Gene3D" id="3.40.1110.10">
    <property type="entry name" value="Calcium-transporting ATPase, cytoplasmic domain N"/>
    <property type="match status" value="1"/>
</dbReference>
<dbReference type="SUPFAM" id="SSF81653">
    <property type="entry name" value="Calcium ATPase, transduction domain A"/>
    <property type="match status" value="1"/>
</dbReference>
<feature type="transmembrane region" description="Helical" evidence="11">
    <location>
        <begin position="230"/>
        <end position="249"/>
    </location>
</feature>
<dbReference type="InterPro" id="IPR023299">
    <property type="entry name" value="ATPase_P-typ_cyto_dom_N"/>
</dbReference>
<keyword evidence="5 11" id="KW-0479">Metal-binding</keyword>
<evidence type="ECO:0000256" key="6">
    <source>
        <dbReference type="ARBA" id="ARBA00022741"/>
    </source>
</evidence>
<dbReference type="RefSeq" id="WP_208083787.1">
    <property type="nucleotide sequence ID" value="NZ_CP086136.1"/>
</dbReference>
<dbReference type="SFLD" id="SFLDG00002">
    <property type="entry name" value="C1.7:_P-type_atpase_like"/>
    <property type="match status" value="1"/>
</dbReference>
<dbReference type="NCBIfam" id="TIGR01511">
    <property type="entry name" value="ATPase-IB1_Cu"/>
    <property type="match status" value="1"/>
</dbReference>
<dbReference type="PANTHER" id="PTHR43520:SF8">
    <property type="entry name" value="P-TYPE CU(+) TRANSPORTER"/>
    <property type="match status" value="1"/>
</dbReference>
<dbReference type="GO" id="GO:0043682">
    <property type="term" value="F:P-type divalent copper transporter activity"/>
    <property type="evidence" value="ECO:0007669"/>
    <property type="project" value="TreeGrafter"/>
</dbReference>
<dbReference type="PRINTS" id="PR00119">
    <property type="entry name" value="CATATPASE"/>
</dbReference>
<dbReference type="GO" id="GO:0005886">
    <property type="term" value="C:plasma membrane"/>
    <property type="evidence" value="ECO:0007669"/>
    <property type="project" value="UniProtKB-SubCell"/>
</dbReference>
<proteinExistence type="inferred from homology"/>
<keyword evidence="7 11" id="KW-0067">ATP-binding</keyword>
<dbReference type="Pfam" id="PF19335">
    <property type="entry name" value="HMBD"/>
    <property type="match status" value="1"/>
</dbReference>
<dbReference type="Proteomes" id="UP000664702">
    <property type="component" value="Chromosome"/>
</dbReference>
<dbReference type="InterPro" id="IPR001757">
    <property type="entry name" value="P_typ_ATPase"/>
</dbReference>
<keyword evidence="4 11" id="KW-0812">Transmembrane</keyword>
<evidence type="ECO:0000256" key="11">
    <source>
        <dbReference type="RuleBase" id="RU362081"/>
    </source>
</evidence>
<dbReference type="InterPro" id="IPR018303">
    <property type="entry name" value="ATPase_P-typ_P_site"/>
</dbReference>
<dbReference type="EMBL" id="CP086136">
    <property type="protein sequence ID" value="UEM12939.1"/>
    <property type="molecule type" value="Genomic_DNA"/>
</dbReference>
<reference evidence="15 16" key="2">
    <citation type="journal article" date="2022" name="Int. J. Syst. Evol. Microbiol.">
        <title>Strains of Bradyrhizobium barranii sp. nov. associated with legumes native to Canada are symbionts of soybeans and belong to different subspecies (subsp. barranii subsp. nov. and subsp. apii subsp. nov.) and symbiovars (sv. glycinearum and sv. septentrionale).</title>
        <authorList>
            <person name="Bromfield E.S.P."/>
            <person name="Cloutier S."/>
            <person name="Wasai-Hara S."/>
            <person name="Minamisawa K."/>
        </authorList>
    </citation>
    <scope>NUCLEOTIDE SEQUENCE [LARGE SCALE GENOMIC DNA]</scope>
    <source>
        <strain evidence="15 16">144S4</strain>
    </source>
</reference>
<evidence type="ECO:0000313" key="16">
    <source>
        <dbReference type="Proteomes" id="UP000664702"/>
    </source>
</evidence>
<feature type="transmembrane region" description="Helical" evidence="11">
    <location>
        <begin position="200"/>
        <end position="218"/>
    </location>
</feature>
<evidence type="ECO:0000256" key="10">
    <source>
        <dbReference type="ARBA" id="ARBA00023136"/>
    </source>
</evidence>
<dbReference type="KEGG" id="bban:J4G43_000865"/>
<dbReference type="GO" id="GO:0055070">
    <property type="term" value="P:copper ion homeostasis"/>
    <property type="evidence" value="ECO:0007669"/>
    <property type="project" value="TreeGrafter"/>
</dbReference>
<feature type="transmembrane region" description="Helical" evidence="11">
    <location>
        <begin position="451"/>
        <end position="474"/>
    </location>
</feature>
<evidence type="ECO:0000256" key="7">
    <source>
        <dbReference type="ARBA" id="ARBA00022840"/>
    </source>
</evidence>
<dbReference type="GO" id="GO:0060003">
    <property type="term" value="P:copper ion export"/>
    <property type="evidence" value="ECO:0007669"/>
    <property type="project" value="UniProtKB-ARBA"/>
</dbReference>
<keyword evidence="9 11" id="KW-1133">Transmembrane helix</keyword>
<evidence type="ECO:0000256" key="5">
    <source>
        <dbReference type="ARBA" id="ARBA00022723"/>
    </source>
</evidence>
<keyword evidence="10 11" id="KW-0472">Membrane</keyword>
<dbReference type="InterPro" id="IPR023298">
    <property type="entry name" value="ATPase_P-typ_TM_dom_sf"/>
</dbReference>
<dbReference type="InterPro" id="IPR036412">
    <property type="entry name" value="HAD-like_sf"/>
</dbReference>
<dbReference type="NCBIfam" id="TIGR01494">
    <property type="entry name" value="ATPase_P-type"/>
    <property type="match status" value="1"/>
</dbReference>